<comment type="caution">
    <text evidence="2">The sequence shown here is derived from an EMBL/GenBank/DDBJ whole genome shotgun (WGS) entry which is preliminary data.</text>
</comment>
<dbReference type="GO" id="GO:0003676">
    <property type="term" value="F:nucleic acid binding"/>
    <property type="evidence" value="ECO:0007669"/>
    <property type="project" value="InterPro"/>
</dbReference>
<dbReference type="InterPro" id="IPR036397">
    <property type="entry name" value="RNaseH_sf"/>
</dbReference>
<dbReference type="InterPro" id="IPR036691">
    <property type="entry name" value="Endo/exonu/phosph_ase_sf"/>
</dbReference>
<evidence type="ECO:0000313" key="2">
    <source>
        <dbReference type="EMBL" id="CAG5090880.1"/>
    </source>
</evidence>
<dbReference type="Gene3D" id="3.60.10.10">
    <property type="entry name" value="Endonuclease/exonuclease/phosphatase"/>
    <property type="match status" value="1"/>
</dbReference>
<dbReference type="OrthoDB" id="7610697at2759"/>
<dbReference type="Gene3D" id="3.30.420.10">
    <property type="entry name" value="Ribonuclease H-like superfamily/Ribonuclease H"/>
    <property type="match status" value="1"/>
</dbReference>
<gene>
    <name evidence="2" type="ORF">HICCMSTLAB_LOCUS5779</name>
</gene>
<reference evidence="2" key="1">
    <citation type="submission" date="2021-04" db="EMBL/GenBank/DDBJ databases">
        <authorList>
            <person name="Chebbi M.A.C M."/>
        </authorList>
    </citation>
    <scope>NUCLEOTIDE SEQUENCE</scope>
</reference>
<protein>
    <submittedName>
        <fullName evidence="2">Similar to gag-pol: Gag-Pol polyprotein (Human immunodeficiency virus type 1 group O (Isolate ANT70))</fullName>
    </submittedName>
</protein>
<dbReference type="InterPro" id="IPR002156">
    <property type="entry name" value="RNaseH_domain"/>
</dbReference>
<feature type="domain" description="RNase H type-1" evidence="1">
    <location>
        <begin position="200"/>
        <end position="324"/>
    </location>
</feature>
<sequence length="469" mass="54849">MDSPIYRHKKNFANWHNWIFHQKSSYVYTPIELFHSHWIIPHYHRYWVIDLTFASANIATKIEWNTLDDLHDSDHYPILISIQDQQTNSTEAYPKRWKIKKANWSQYQNAILAEISRLEAPNFQTKNSYLDTEYQNHPNTPKPLRARIQSYLAQTNLNLQKTFKRETVEISTNYDLNEREKKITASKTFLSLFQEIKNKHIEYKEYYADGSKMDSETGFAVISENSTIAHKLPDSYSIFSCELYAIMRALQEGTQTNENIVIYSDSKSSIQAIGDLHSTNPLVQQIHQTLHQSKETKVAIVWVPSHQGIEGNEKADEEAKNAARADQLNPNIPATWEDTKKYIKSAVRKHWITSWNTTYNSDNQATLSYETKTPPHHQLTRRDQCTITRLKIGHTKVTHAHLFEKSNRPNCENCNSPLNVKHLLIDCNLYTNQRNKHHLSATLQEILNIPIDNRRLLQFLKDTKLYDKI</sequence>
<dbReference type="CDD" id="cd09276">
    <property type="entry name" value="Rnase_HI_RT_non_LTR"/>
    <property type="match status" value="1"/>
</dbReference>
<dbReference type="SUPFAM" id="SSF56219">
    <property type="entry name" value="DNase I-like"/>
    <property type="match status" value="1"/>
</dbReference>
<proteinExistence type="predicted"/>
<dbReference type="SUPFAM" id="SSF53098">
    <property type="entry name" value="Ribonuclease H-like"/>
    <property type="match status" value="1"/>
</dbReference>
<evidence type="ECO:0000259" key="1">
    <source>
        <dbReference type="PROSITE" id="PS50879"/>
    </source>
</evidence>
<dbReference type="AlphaFoldDB" id="A0A8J2HAW8"/>
<dbReference type="EMBL" id="CAJNRD030001119">
    <property type="protein sequence ID" value="CAG5090880.1"/>
    <property type="molecule type" value="Genomic_DNA"/>
</dbReference>
<accession>A0A8J2HAW8</accession>
<keyword evidence="3" id="KW-1185">Reference proteome</keyword>
<evidence type="ECO:0000313" key="3">
    <source>
        <dbReference type="Proteomes" id="UP000786811"/>
    </source>
</evidence>
<organism evidence="2 3">
    <name type="scientific">Cotesia congregata</name>
    <name type="common">Parasitoid wasp</name>
    <name type="synonym">Apanteles congregatus</name>
    <dbReference type="NCBI Taxonomy" id="51543"/>
    <lineage>
        <taxon>Eukaryota</taxon>
        <taxon>Metazoa</taxon>
        <taxon>Ecdysozoa</taxon>
        <taxon>Arthropoda</taxon>
        <taxon>Hexapoda</taxon>
        <taxon>Insecta</taxon>
        <taxon>Pterygota</taxon>
        <taxon>Neoptera</taxon>
        <taxon>Endopterygota</taxon>
        <taxon>Hymenoptera</taxon>
        <taxon>Apocrita</taxon>
        <taxon>Ichneumonoidea</taxon>
        <taxon>Braconidae</taxon>
        <taxon>Microgastrinae</taxon>
        <taxon>Cotesia</taxon>
    </lineage>
</organism>
<dbReference type="InterPro" id="IPR012337">
    <property type="entry name" value="RNaseH-like_sf"/>
</dbReference>
<dbReference type="Pfam" id="PF00075">
    <property type="entry name" value="RNase_H"/>
    <property type="match status" value="1"/>
</dbReference>
<dbReference type="GO" id="GO:0004523">
    <property type="term" value="F:RNA-DNA hybrid ribonuclease activity"/>
    <property type="evidence" value="ECO:0007669"/>
    <property type="project" value="InterPro"/>
</dbReference>
<dbReference type="PROSITE" id="PS50879">
    <property type="entry name" value="RNASE_H_1"/>
    <property type="match status" value="1"/>
</dbReference>
<dbReference type="Proteomes" id="UP000786811">
    <property type="component" value="Unassembled WGS sequence"/>
</dbReference>
<name>A0A8J2HAW8_COTCN</name>